<dbReference type="OrthoDB" id="3182995at2759"/>
<dbReference type="InterPro" id="IPR011009">
    <property type="entry name" value="Kinase-like_dom_sf"/>
</dbReference>
<evidence type="ECO:0000313" key="2">
    <source>
        <dbReference type="Proteomes" id="UP000799118"/>
    </source>
</evidence>
<dbReference type="AlphaFoldDB" id="A0A6A4HHR9"/>
<keyword evidence="2" id="KW-1185">Reference proteome</keyword>
<protein>
    <recommendedName>
        <fullName evidence="3">Protein kinase domain-containing protein</fullName>
    </recommendedName>
</protein>
<proteinExistence type="predicted"/>
<evidence type="ECO:0000313" key="1">
    <source>
        <dbReference type="EMBL" id="KAE9397210.1"/>
    </source>
</evidence>
<organism evidence="1 2">
    <name type="scientific">Gymnopus androsaceus JB14</name>
    <dbReference type="NCBI Taxonomy" id="1447944"/>
    <lineage>
        <taxon>Eukaryota</taxon>
        <taxon>Fungi</taxon>
        <taxon>Dikarya</taxon>
        <taxon>Basidiomycota</taxon>
        <taxon>Agaricomycotina</taxon>
        <taxon>Agaricomycetes</taxon>
        <taxon>Agaricomycetidae</taxon>
        <taxon>Agaricales</taxon>
        <taxon>Marasmiineae</taxon>
        <taxon>Omphalotaceae</taxon>
        <taxon>Gymnopus</taxon>
    </lineage>
</organism>
<dbReference type="Proteomes" id="UP000799118">
    <property type="component" value="Unassembled WGS sequence"/>
</dbReference>
<dbReference type="SUPFAM" id="SSF56112">
    <property type="entry name" value="Protein kinase-like (PK-like)"/>
    <property type="match status" value="1"/>
</dbReference>
<gene>
    <name evidence="1" type="ORF">BT96DRAFT_77713</name>
</gene>
<reference evidence="1" key="1">
    <citation type="journal article" date="2019" name="Environ. Microbiol.">
        <title>Fungal ecological strategies reflected in gene transcription - a case study of two litter decomposers.</title>
        <authorList>
            <person name="Barbi F."/>
            <person name="Kohler A."/>
            <person name="Barry K."/>
            <person name="Baskaran P."/>
            <person name="Daum C."/>
            <person name="Fauchery L."/>
            <person name="Ihrmark K."/>
            <person name="Kuo A."/>
            <person name="LaButti K."/>
            <person name="Lipzen A."/>
            <person name="Morin E."/>
            <person name="Grigoriev I.V."/>
            <person name="Henrissat B."/>
            <person name="Lindahl B."/>
            <person name="Martin F."/>
        </authorList>
    </citation>
    <scope>NUCLEOTIDE SEQUENCE</scope>
    <source>
        <strain evidence="1">JB14</strain>
    </source>
</reference>
<accession>A0A6A4HHR9</accession>
<name>A0A6A4HHR9_9AGAR</name>
<dbReference type="EMBL" id="ML769500">
    <property type="protein sequence ID" value="KAE9397210.1"/>
    <property type="molecule type" value="Genomic_DNA"/>
</dbReference>
<evidence type="ECO:0008006" key="3">
    <source>
        <dbReference type="Google" id="ProtNLM"/>
    </source>
</evidence>
<sequence>MIYPRRPKISALLDDLNAVGILHGDIKFNNILSPAEPWLEPQICPRHKQVHQWRVIDFDRASKWNRENVIDRKRFSNIQCCAVEDPMFWGCC</sequence>